<dbReference type="RefSeq" id="WP_189257016.1">
    <property type="nucleotide sequence ID" value="NZ_BMRE01000032.1"/>
</dbReference>
<name>A0ABQ2UXJ5_9PSEU</name>
<comment type="caution">
    <text evidence="1">The sequence shown here is derived from an EMBL/GenBank/DDBJ whole genome shotgun (WGS) entry which is preliminary data.</text>
</comment>
<dbReference type="EMBL" id="BMRE01000032">
    <property type="protein sequence ID" value="GGU59039.1"/>
    <property type="molecule type" value="Genomic_DNA"/>
</dbReference>
<evidence type="ECO:0000313" key="2">
    <source>
        <dbReference type="Proteomes" id="UP000649573"/>
    </source>
</evidence>
<protein>
    <submittedName>
        <fullName evidence="1">Uncharacterized protein</fullName>
    </submittedName>
</protein>
<sequence>MYAAIDEVNGWRDPLNSIKVVALDLDGNEVRPKEPLRKYVVGAARLEVDEWSPLLRHGGAVVPG</sequence>
<keyword evidence="2" id="KW-1185">Reference proteome</keyword>
<proteinExistence type="predicted"/>
<accession>A0ABQ2UXJ5</accession>
<gene>
    <name evidence="1" type="ORF">GCM10010178_59050</name>
</gene>
<organism evidence="1 2">
    <name type="scientific">Lentzea flava</name>
    <dbReference type="NCBI Taxonomy" id="103732"/>
    <lineage>
        <taxon>Bacteria</taxon>
        <taxon>Bacillati</taxon>
        <taxon>Actinomycetota</taxon>
        <taxon>Actinomycetes</taxon>
        <taxon>Pseudonocardiales</taxon>
        <taxon>Pseudonocardiaceae</taxon>
        <taxon>Lentzea</taxon>
    </lineage>
</organism>
<dbReference type="Proteomes" id="UP000649573">
    <property type="component" value="Unassembled WGS sequence"/>
</dbReference>
<evidence type="ECO:0000313" key="1">
    <source>
        <dbReference type="EMBL" id="GGU59039.1"/>
    </source>
</evidence>
<reference evidence="2" key="1">
    <citation type="journal article" date="2019" name="Int. J. Syst. Evol. Microbiol.">
        <title>The Global Catalogue of Microorganisms (GCM) 10K type strain sequencing project: providing services to taxonomists for standard genome sequencing and annotation.</title>
        <authorList>
            <consortium name="The Broad Institute Genomics Platform"/>
            <consortium name="The Broad Institute Genome Sequencing Center for Infectious Disease"/>
            <person name="Wu L."/>
            <person name="Ma J."/>
        </authorList>
    </citation>
    <scope>NUCLEOTIDE SEQUENCE [LARGE SCALE GENOMIC DNA]</scope>
    <source>
        <strain evidence="2">JCM 3296</strain>
    </source>
</reference>